<name>A0A9D4SRP5_RHISA</name>
<keyword evidence="2" id="KW-1185">Reference proteome</keyword>
<organism evidence="1 2">
    <name type="scientific">Rhipicephalus sanguineus</name>
    <name type="common">Brown dog tick</name>
    <name type="synonym">Ixodes sanguineus</name>
    <dbReference type="NCBI Taxonomy" id="34632"/>
    <lineage>
        <taxon>Eukaryota</taxon>
        <taxon>Metazoa</taxon>
        <taxon>Ecdysozoa</taxon>
        <taxon>Arthropoda</taxon>
        <taxon>Chelicerata</taxon>
        <taxon>Arachnida</taxon>
        <taxon>Acari</taxon>
        <taxon>Parasitiformes</taxon>
        <taxon>Ixodida</taxon>
        <taxon>Ixodoidea</taxon>
        <taxon>Ixodidae</taxon>
        <taxon>Rhipicephalinae</taxon>
        <taxon>Rhipicephalus</taxon>
        <taxon>Rhipicephalus</taxon>
    </lineage>
</organism>
<evidence type="ECO:0000313" key="2">
    <source>
        <dbReference type="Proteomes" id="UP000821837"/>
    </source>
</evidence>
<gene>
    <name evidence="1" type="ORF">HPB52_000695</name>
</gene>
<proteinExistence type="predicted"/>
<reference evidence="1" key="2">
    <citation type="submission" date="2021-09" db="EMBL/GenBank/DDBJ databases">
        <authorList>
            <person name="Jia N."/>
            <person name="Wang J."/>
            <person name="Shi W."/>
            <person name="Du L."/>
            <person name="Sun Y."/>
            <person name="Zhan W."/>
            <person name="Jiang J."/>
            <person name="Wang Q."/>
            <person name="Zhang B."/>
            <person name="Ji P."/>
            <person name="Sakyi L.B."/>
            <person name="Cui X."/>
            <person name="Yuan T."/>
            <person name="Jiang B."/>
            <person name="Yang W."/>
            <person name="Lam T.T.-Y."/>
            <person name="Chang Q."/>
            <person name="Ding S."/>
            <person name="Wang X."/>
            <person name="Zhu J."/>
            <person name="Ruan X."/>
            <person name="Zhao L."/>
            <person name="Wei J."/>
            <person name="Que T."/>
            <person name="Du C."/>
            <person name="Cheng J."/>
            <person name="Dai P."/>
            <person name="Han X."/>
            <person name="Huang E."/>
            <person name="Gao Y."/>
            <person name="Liu J."/>
            <person name="Shao H."/>
            <person name="Ye R."/>
            <person name="Li L."/>
            <person name="Wei W."/>
            <person name="Wang X."/>
            <person name="Wang C."/>
            <person name="Huo Q."/>
            <person name="Li W."/>
            <person name="Guo W."/>
            <person name="Chen H."/>
            <person name="Chen S."/>
            <person name="Zhou L."/>
            <person name="Zhou L."/>
            <person name="Ni X."/>
            <person name="Tian J."/>
            <person name="Zhou Y."/>
            <person name="Sheng Y."/>
            <person name="Liu T."/>
            <person name="Pan Y."/>
            <person name="Xia L."/>
            <person name="Li J."/>
            <person name="Zhao F."/>
            <person name="Cao W."/>
        </authorList>
    </citation>
    <scope>NUCLEOTIDE SEQUENCE</scope>
    <source>
        <strain evidence="1">Rsan-2018</strain>
        <tissue evidence="1">Larvae</tissue>
    </source>
</reference>
<comment type="caution">
    <text evidence="1">The sequence shown here is derived from an EMBL/GenBank/DDBJ whole genome shotgun (WGS) entry which is preliminary data.</text>
</comment>
<sequence length="147" mass="16385">MRGGEATNYENKSGGLCTAPFTKTCETSHTPEEEAARHERQRYTANAMEKVCGSAALVKELAEKEGIAADEVTRMLRSRLMSVDGMHDFMRLTGVVKESVTCAPPVEGCSFQLQDLNNDCWRLVRRYLSFDDVKRFTVGKPDDTKAS</sequence>
<dbReference type="Proteomes" id="UP000821837">
    <property type="component" value="Chromosome 6"/>
</dbReference>
<dbReference type="EMBL" id="JABSTV010001252">
    <property type="protein sequence ID" value="KAH7946531.1"/>
    <property type="molecule type" value="Genomic_DNA"/>
</dbReference>
<accession>A0A9D4SRP5</accession>
<dbReference type="VEuPathDB" id="VectorBase:RSAN_040404"/>
<dbReference type="AlphaFoldDB" id="A0A9D4SRP5"/>
<protein>
    <submittedName>
        <fullName evidence="1">Uncharacterized protein</fullName>
    </submittedName>
</protein>
<evidence type="ECO:0000313" key="1">
    <source>
        <dbReference type="EMBL" id="KAH7946531.1"/>
    </source>
</evidence>
<reference evidence="1" key="1">
    <citation type="journal article" date="2020" name="Cell">
        <title>Large-Scale Comparative Analyses of Tick Genomes Elucidate Their Genetic Diversity and Vector Capacities.</title>
        <authorList>
            <consortium name="Tick Genome and Microbiome Consortium (TIGMIC)"/>
            <person name="Jia N."/>
            <person name="Wang J."/>
            <person name="Shi W."/>
            <person name="Du L."/>
            <person name="Sun Y."/>
            <person name="Zhan W."/>
            <person name="Jiang J.F."/>
            <person name="Wang Q."/>
            <person name="Zhang B."/>
            <person name="Ji P."/>
            <person name="Bell-Sakyi L."/>
            <person name="Cui X.M."/>
            <person name="Yuan T.T."/>
            <person name="Jiang B.G."/>
            <person name="Yang W.F."/>
            <person name="Lam T.T."/>
            <person name="Chang Q.C."/>
            <person name="Ding S.J."/>
            <person name="Wang X.J."/>
            <person name="Zhu J.G."/>
            <person name="Ruan X.D."/>
            <person name="Zhao L."/>
            <person name="Wei J.T."/>
            <person name="Ye R.Z."/>
            <person name="Que T.C."/>
            <person name="Du C.H."/>
            <person name="Zhou Y.H."/>
            <person name="Cheng J.X."/>
            <person name="Dai P.F."/>
            <person name="Guo W.B."/>
            <person name="Han X.H."/>
            <person name="Huang E.J."/>
            <person name="Li L.F."/>
            <person name="Wei W."/>
            <person name="Gao Y.C."/>
            <person name="Liu J.Z."/>
            <person name="Shao H.Z."/>
            <person name="Wang X."/>
            <person name="Wang C.C."/>
            <person name="Yang T.C."/>
            <person name="Huo Q.B."/>
            <person name="Li W."/>
            <person name="Chen H.Y."/>
            <person name="Chen S.E."/>
            <person name="Zhou L.G."/>
            <person name="Ni X.B."/>
            <person name="Tian J.H."/>
            <person name="Sheng Y."/>
            <person name="Liu T."/>
            <person name="Pan Y.S."/>
            <person name="Xia L.Y."/>
            <person name="Li J."/>
            <person name="Zhao F."/>
            <person name="Cao W.C."/>
        </authorList>
    </citation>
    <scope>NUCLEOTIDE SEQUENCE</scope>
    <source>
        <strain evidence="1">Rsan-2018</strain>
    </source>
</reference>